<name>A0A3S5B5V4_9PLAT</name>
<evidence type="ECO:0000313" key="2">
    <source>
        <dbReference type="Proteomes" id="UP000784294"/>
    </source>
</evidence>
<proteinExistence type="predicted"/>
<protein>
    <submittedName>
        <fullName evidence="1">Uncharacterized protein</fullName>
    </submittedName>
</protein>
<evidence type="ECO:0000313" key="1">
    <source>
        <dbReference type="EMBL" id="VEL34568.1"/>
    </source>
</evidence>
<comment type="caution">
    <text evidence="1">The sequence shown here is derived from an EMBL/GenBank/DDBJ whole genome shotgun (WGS) entry which is preliminary data.</text>
</comment>
<gene>
    <name evidence="1" type="ORF">PXEA_LOCUS28008</name>
</gene>
<dbReference type="AlphaFoldDB" id="A0A3S5B5V4"/>
<dbReference type="EMBL" id="CAAALY010247931">
    <property type="protein sequence ID" value="VEL34568.1"/>
    <property type="molecule type" value="Genomic_DNA"/>
</dbReference>
<keyword evidence="2" id="KW-1185">Reference proteome</keyword>
<dbReference type="Proteomes" id="UP000784294">
    <property type="component" value="Unassembled WGS sequence"/>
</dbReference>
<accession>A0A3S5B5V4</accession>
<reference evidence="1" key="1">
    <citation type="submission" date="2018-11" db="EMBL/GenBank/DDBJ databases">
        <authorList>
            <consortium name="Pathogen Informatics"/>
        </authorList>
    </citation>
    <scope>NUCLEOTIDE SEQUENCE</scope>
</reference>
<organism evidence="1 2">
    <name type="scientific">Protopolystoma xenopodis</name>
    <dbReference type="NCBI Taxonomy" id="117903"/>
    <lineage>
        <taxon>Eukaryota</taxon>
        <taxon>Metazoa</taxon>
        <taxon>Spiralia</taxon>
        <taxon>Lophotrochozoa</taxon>
        <taxon>Platyhelminthes</taxon>
        <taxon>Monogenea</taxon>
        <taxon>Polyopisthocotylea</taxon>
        <taxon>Polystomatidea</taxon>
        <taxon>Polystomatidae</taxon>
        <taxon>Protopolystoma</taxon>
    </lineage>
</organism>
<sequence>MILPPKDRTSHLHIDSLESLSSGPFGATRLALLDVSALEIGCQPAAGHACAKNMDPPRDLRAPSCGGSSCAPHSHSLFVCPSLVGLTRDSCKMHSCREGISPTHL</sequence>